<dbReference type="Pfam" id="PF07715">
    <property type="entry name" value="Plug"/>
    <property type="match status" value="1"/>
</dbReference>
<keyword evidence="4" id="KW-0410">Iron transport</keyword>
<evidence type="ECO:0000256" key="13">
    <source>
        <dbReference type="PROSITE-ProRule" id="PRU10144"/>
    </source>
</evidence>
<evidence type="ECO:0000256" key="12">
    <source>
        <dbReference type="PROSITE-ProRule" id="PRU01360"/>
    </source>
</evidence>
<comment type="subcellular location">
    <subcellularLocation>
        <location evidence="1 12">Cell outer membrane</location>
        <topology evidence="1 12">Multi-pass membrane protein</topology>
    </subcellularLocation>
</comment>
<dbReference type="PANTHER" id="PTHR32552:SF68">
    <property type="entry name" value="FERRICHROME OUTER MEMBRANE TRANSPORTER_PHAGE RECEPTOR"/>
    <property type="match status" value="1"/>
</dbReference>
<name>M2T8P5_9SPHN</name>
<organism evidence="17 18">
    <name type="scientific">Pacificimonas flava</name>
    <dbReference type="NCBI Taxonomy" id="1234595"/>
    <lineage>
        <taxon>Bacteria</taxon>
        <taxon>Pseudomonadati</taxon>
        <taxon>Pseudomonadota</taxon>
        <taxon>Alphaproteobacteria</taxon>
        <taxon>Sphingomonadales</taxon>
        <taxon>Sphingosinicellaceae</taxon>
        <taxon>Pacificimonas</taxon>
    </lineage>
</organism>
<dbReference type="InterPro" id="IPR010917">
    <property type="entry name" value="TonB_rcpt_CS"/>
</dbReference>
<dbReference type="PROSITE" id="PS52016">
    <property type="entry name" value="TONB_DEPENDENT_REC_3"/>
    <property type="match status" value="1"/>
</dbReference>
<evidence type="ECO:0000256" key="10">
    <source>
        <dbReference type="ARBA" id="ARBA00023136"/>
    </source>
</evidence>
<feature type="region of interest" description="Disordered" evidence="15">
    <location>
        <begin position="394"/>
        <end position="414"/>
    </location>
</feature>
<dbReference type="PANTHER" id="PTHR32552">
    <property type="entry name" value="FERRICHROME IRON RECEPTOR-RELATED"/>
    <property type="match status" value="1"/>
</dbReference>
<proteinExistence type="inferred from homology"/>
<keyword evidence="6" id="KW-0732">Signal</keyword>
<keyword evidence="2 12" id="KW-0813">Transport</keyword>
<keyword evidence="3 12" id="KW-1134">Transmembrane beta strand</keyword>
<dbReference type="InterPro" id="IPR012910">
    <property type="entry name" value="Plug_dom"/>
</dbReference>
<evidence type="ECO:0000256" key="2">
    <source>
        <dbReference type="ARBA" id="ARBA00022448"/>
    </source>
</evidence>
<feature type="domain" description="Secretin/TonB short N-terminal" evidence="16">
    <location>
        <begin position="23"/>
        <end position="74"/>
    </location>
</feature>
<dbReference type="Pfam" id="PF07660">
    <property type="entry name" value="STN"/>
    <property type="match status" value="1"/>
</dbReference>
<dbReference type="InterPro" id="IPR036942">
    <property type="entry name" value="Beta-barrel_TonB_sf"/>
</dbReference>
<keyword evidence="9 14" id="KW-0798">TonB box</keyword>
<dbReference type="Gene3D" id="2.40.170.20">
    <property type="entry name" value="TonB-dependent receptor, beta-barrel domain"/>
    <property type="match status" value="1"/>
</dbReference>
<evidence type="ECO:0000256" key="8">
    <source>
        <dbReference type="ARBA" id="ARBA00023065"/>
    </source>
</evidence>
<dbReference type="InterPro" id="IPR037066">
    <property type="entry name" value="Plug_dom_sf"/>
</dbReference>
<dbReference type="InterPro" id="IPR011662">
    <property type="entry name" value="Secretin/TonB_short_N"/>
</dbReference>
<keyword evidence="7" id="KW-0408">Iron</keyword>
<reference evidence="17 18" key="1">
    <citation type="journal article" date="2013" name="Genome Announc.">
        <title>Draft Genome Sequence of Strain JLT2015T, Belonging to the Family Sphingomonadaceae of the Alphaproteobacteria.</title>
        <authorList>
            <person name="Tang K."/>
            <person name="Liu K."/>
            <person name="Li S."/>
            <person name="Jiao N."/>
        </authorList>
    </citation>
    <scope>NUCLEOTIDE SEQUENCE [LARGE SCALE GENOMIC DNA]</scope>
    <source>
        <strain evidence="17 18">JLT2015</strain>
    </source>
</reference>
<evidence type="ECO:0000256" key="5">
    <source>
        <dbReference type="ARBA" id="ARBA00022692"/>
    </source>
</evidence>
<dbReference type="PROSITE" id="PS01156">
    <property type="entry name" value="TONB_DEPENDENT_REC_2"/>
    <property type="match status" value="1"/>
</dbReference>
<protein>
    <submittedName>
        <fullName evidence="17">Ferrichrome-iron receptor</fullName>
    </submittedName>
</protein>
<sequence>MQFAIPAGDLASSLLQLSEAAGLDMVLNPALVDGETAPALSGAMTARDGLDRLLAGTSLYYAITAGGRIVLRRAAGPPASAASGPQANRANAVRLQGVTVTETAIEPEETYAPAPSSIATKLNLPLRRTPFTINQATEELIDERADINIFETLENFAGVTTTSTNADIGQGISRSINVRGFELGGAGQTLINGQRAYGLGSQNRAADNLERVELLRGPAALYYGAAQPGGVVNYVYKRPKDFARYQVQANTDSQGSYGGSIDLTGPITEDGTLLYRAVGNYSRYEDDQNHIFSNPVSALAALTWKPSEAFSTTFTYEYYDFESVPEQENNKLDSETGEFFPIPRDFYWGNLDDRAVRTTHTFIWDAEWKPSETLKVNAYANFQRSDQWYQNTRIVGGGRGGTPTTADENGNVPRYVSMGRNSSPETEIENLSVGLDISGEFDTFGLTHEWLVGGGYGQTRSRSSYIPSYLSCLFGQSTTSDDCEGEPRSLTPPDLNIVDPVYSDWEGAFLLDEAVFAVPWDKRRDYNLYVQDLITLPNGTTRLMAAIGWSRYENLGRGTIDDWRTMERGEDTRSDVEAWSPRFAIMQDIGASSTIYASYGESFQPQGSLTLNDENGELLLDPERGRQYEIGFKRDIFDEQGIVQIALFRLERENVARAANPDTCDTNVITPGDPLYCYNLLDGLQRSDGFEISVSGVLAPWWSASLGYSYLDATIVRSNDEANVGKQLPYVPEHSLTLWNRFDIFRWDDGGTLGFGAGAKLYDRVNNGFNDAGETDWNPSYVLVDTGLYYTRPLAGGQFKLSAQLKNVFDEVYYDRRRYFNSGTIVWGNERRAFLQAEMTF</sequence>
<evidence type="ECO:0000256" key="4">
    <source>
        <dbReference type="ARBA" id="ARBA00022496"/>
    </source>
</evidence>
<keyword evidence="10 12" id="KW-0472">Membrane</keyword>
<dbReference type="EMBL" id="AMRV01000005">
    <property type="protein sequence ID" value="EMD82854.1"/>
    <property type="molecule type" value="Genomic_DNA"/>
</dbReference>
<evidence type="ECO:0000256" key="11">
    <source>
        <dbReference type="ARBA" id="ARBA00023237"/>
    </source>
</evidence>
<dbReference type="Gene3D" id="3.55.50.30">
    <property type="match status" value="1"/>
</dbReference>
<evidence type="ECO:0000256" key="14">
    <source>
        <dbReference type="RuleBase" id="RU003357"/>
    </source>
</evidence>
<accession>M2T8P5</accession>
<dbReference type="InterPro" id="IPR039426">
    <property type="entry name" value="TonB-dep_rcpt-like"/>
</dbReference>
<dbReference type="GO" id="GO:0009279">
    <property type="term" value="C:cell outer membrane"/>
    <property type="evidence" value="ECO:0007669"/>
    <property type="project" value="UniProtKB-SubCell"/>
</dbReference>
<evidence type="ECO:0000256" key="7">
    <source>
        <dbReference type="ARBA" id="ARBA00023004"/>
    </source>
</evidence>
<evidence type="ECO:0000256" key="15">
    <source>
        <dbReference type="SAM" id="MobiDB-lite"/>
    </source>
</evidence>
<evidence type="ECO:0000256" key="3">
    <source>
        <dbReference type="ARBA" id="ARBA00022452"/>
    </source>
</evidence>
<comment type="similarity">
    <text evidence="12 14">Belongs to the TonB-dependent receptor family.</text>
</comment>
<keyword evidence="11 12" id="KW-0998">Cell outer membrane</keyword>
<keyword evidence="17" id="KW-0675">Receptor</keyword>
<dbReference type="AlphaFoldDB" id="M2T8P5"/>
<comment type="caution">
    <text evidence="17">The sequence shown here is derived from an EMBL/GenBank/DDBJ whole genome shotgun (WGS) entry which is preliminary data.</text>
</comment>
<keyword evidence="8" id="KW-0406">Ion transport</keyword>
<evidence type="ECO:0000313" key="17">
    <source>
        <dbReference type="EMBL" id="EMD82854.1"/>
    </source>
</evidence>
<dbReference type="Proteomes" id="UP000011717">
    <property type="component" value="Unassembled WGS sequence"/>
</dbReference>
<dbReference type="Pfam" id="PF00593">
    <property type="entry name" value="TonB_dep_Rec_b-barrel"/>
    <property type="match status" value="1"/>
</dbReference>
<feature type="short sequence motif" description="TonB C-terminal box" evidence="13">
    <location>
        <begin position="824"/>
        <end position="841"/>
    </location>
</feature>
<dbReference type="SMART" id="SM00965">
    <property type="entry name" value="STN"/>
    <property type="match status" value="1"/>
</dbReference>
<keyword evidence="5 12" id="KW-0812">Transmembrane</keyword>
<evidence type="ECO:0000259" key="16">
    <source>
        <dbReference type="SMART" id="SM00965"/>
    </source>
</evidence>
<dbReference type="CDD" id="cd01347">
    <property type="entry name" value="ligand_gated_channel"/>
    <property type="match status" value="1"/>
</dbReference>
<evidence type="ECO:0000313" key="18">
    <source>
        <dbReference type="Proteomes" id="UP000011717"/>
    </source>
</evidence>
<keyword evidence="18" id="KW-1185">Reference proteome</keyword>
<dbReference type="Gene3D" id="2.170.130.10">
    <property type="entry name" value="TonB-dependent receptor, plug domain"/>
    <property type="match status" value="1"/>
</dbReference>
<evidence type="ECO:0000256" key="9">
    <source>
        <dbReference type="ARBA" id="ARBA00023077"/>
    </source>
</evidence>
<evidence type="ECO:0000256" key="1">
    <source>
        <dbReference type="ARBA" id="ARBA00004571"/>
    </source>
</evidence>
<dbReference type="InterPro" id="IPR000531">
    <property type="entry name" value="Beta-barrel_TonB"/>
</dbReference>
<dbReference type="GO" id="GO:0015344">
    <property type="term" value="F:siderophore uptake transmembrane transporter activity"/>
    <property type="evidence" value="ECO:0007669"/>
    <property type="project" value="TreeGrafter"/>
</dbReference>
<gene>
    <name evidence="17" type="ORF">C725_1894</name>
</gene>
<evidence type="ECO:0000256" key="6">
    <source>
        <dbReference type="ARBA" id="ARBA00022729"/>
    </source>
</evidence>
<dbReference type="SUPFAM" id="SSF56935">
    <property type="entry name" value="Porins"/>
    <property type="match status" value="1"/>
</dbReference>